<comment type="caution">
    <text evidence="1">The sequence shown here is derived from an EMBL/GenBank/DDBJ whole genome shotgun (WGS) entry which is preliminary data.</text>
</comment>
<evidence type="ECO:0000313" key="2">
    <source>
        <dbReference type="Proteomes" id="UP001177021"/>
    </source>
</evidence>
<sequence>MSLLALGIGGVRGSMTSFGADQFQENDPNEAKALASIFNWLLLSSTLGAITGVVWISTQRAWHWGFFIITIASYIGFMSLAMGSLFIESKLQEIAPES</sequence>
<dbReference type="Proteomes" id="UP001177021">
    <property type="component" value="Unassembled WGS sequence"/>
</dbReference>
<protein>
    <submittedName>
        <fullName evidence="1">Uncharacterized protein</fullName>
    </submittedName>
</protein>
<name>A0ACB0IW74_TRIPR</name>
<proteinExistence type="predicted"/>
<reference evidence="1" key="1">
    <citation type="submission" date="2023-10" db="EMBL/GenBank/DDBJ databases">
        <authorList>
            <person name="Rodriguez Cubillos JULIANA M."/>
            <person name="De Vega J."/>
        </authorList>
    </citation>
    <scope>NUCLEOTIDE SEQUENCE</scope>
</reference>
<keyword evidence="2" id="KW-1185">Reference proteome</keyword>
<accession>A0ACB0IW74</accession>
<organism evidence="1 2">
    <name type="scientific">Trifolium pratense</name>
    <name type="common">Red clover</name>
    <dbReference type="NCBI Taxonomy" id="57577"/>
    <lineage>
        <taxon>Eukaryota</taxon>
        <taxon>Viridiplantae</taxon>
        <taxon>Streptophyta</taxon>
        <taxon>Embryophyta</taxon>
        <taxon>Tracheophyta</taxon>
        <taxon>Spermatophyta</taxon>
        <taxon>Magnoliopsida</taxon>
        <taxon>eudicotyledons</taxon>
        <taxon>Gunneridae</taxon>
        <taxon>Pentapetalae</taxon>
        <taxon>rosids</taxon>
        <taxon>fabids</taxon>
        <taxon>Fabales</taxon>
        <taxon>Fabaceae</taxon>
        <taxon>Papilionoideae</taxon>
        <taxon>50 kb inversion clade</taxon>
        <taxon>NPAAA clade</taxon>
        <taxon>Hologalegina</taxon>
        <taxon>IRL clade</taxon>
        <taxon>Trifolieae</taxon>
        <taxon>Trifolium</taxon>
    </lineage>
</organism>
<evidence type="ECO:0000313" key="1">
    <source>
        <dbReference type="EMBL" id="CAJ2636151.1"/>
    </source>
</evidence>
<gene>
    <name evidence="1" type="ORF">MILVUS5_LOCUS6690</name>
</gene>
<dbReference type="EMBL" id="CASHSV030000002">
    <property type="protein sequence ID" value="CAJ2636151.1"/>
    <property type="molecule type" value="Genomic_DNA"/>
</dbReference>